<keyword evidence="2" id="KW-1185">Reference proteome</keyword>
<dbReference type="InterPro" id="IPR011990">
    <property type="entry name" value="TPR-like_helical_dom_sf"/>
</dbReference>
<dbReference type="SUPFAM" id="SSF48452">
    <property type="entry name" value="TPR-like"/>
    <property type="match status" value="4"/>
</dbReference>
<dbReference type="PANTHER" id="PTHR12558:SF13">
    <property type="entry name" value="CELL DIVISION CYCLE PROTEIN 27 HOMOLOG"/>
    <property type="match status" value="1"/>
</dbReference>
<dbReference type="Pfam" id="PF13174">
    <property type="entry name" value="TPR_6"/>
    <property type="match status" value="2"/>
</dbReference>
<sequence length="1279" mass="149007">MELWEKARSAVKNGDKQNAILRYQELFAEKPLIEEALREYVVVLMDIEQWQEAGKVNQKLLEIDSTSLDYQLYGGRIALMQKRYERAAKYLSQVYNMAPDGPFSLEALKGQITALQNMGRKELAHPLMEQLCLLAPDEETFLRQLARLSKDLGYDAKASVYYKTLITEFAGTDLDYLESEPLFQAEGDIEMSLKCWLGYLTYHPFYIPFHKKLSTYYLENNLEHKALEHLLILIAHGEDSPAIFLQTGSLYLYEKGRPDKALYYYEEYRKRSPHDKQVVSEIKRIQAILANDLLVIVENEGAWNLWRDLAKVIPDRLAVYYSMAEQLEALGKENELLEVLQIIQTHNPDDQKIIFKLAELHFNFGDTTASRTTLNSLNLQEKRGKKYFFLRARIAEKNSDYTEALDFYKQYLLQITEDYSLVMKCLKLSGDVGLVNKLNYFYELLPLKSEQFAIYKQGNLLYGEALILNNLYSQARKFYQDFRKNTELNYEERSIVAGQLIRILASEEKYFETEQQLRASLIETTATLQKLTIIRQLIQTNLSQKDWHNAWKWYELLVTASHSLLPDDLNADYDLFIDKIRILKESGQLEVAIEMAEDFLYEHDSSCSDIADHCYSLRSALAESYYLNEDFPEAKAILHNLISIYPDDMDLKILDQVTSKKLNKTVLVLPILNYLKHAVTYRKYGEYHTALELCRKFLVQYPDSLRARVMHAKLLEDIGDDFIPLAFFKKLALEYPDEEYFKQNILKKEFKNAKFRNLIEELAPEWKPVRSAESTISVRKVVPDIKSLPINQRLLLARAFWADNRREDALLLYRSLLIPAVDHEFSELLNANKIQLHLPPPEKSFLNTITFTNPAEPDRLDVVMSPEFTVHNLALPVVQIASKLYANYRWQQIVMRELSVREAMVDGNYYQAMKEYQDMLRPDSSPESLYDLAGIYSRLGFSGKEAALYKIIKKESPGYPDLEEAIQRNTLKRKARMMPFYEFGQKKGRDGYFDLKEKAGGLQALFFPTLEHEFLFDVRRILNESIELDDSFWRNRIEAEMKWSPIYDLDFLVSVGFDHTDNDNYENTIPYNFQVNGRVGDMASGYLGFSQDVVDDTLESLKRGIYQKEYGAGMKLDILPRLFGGGEYLFTEYSDGNHQNRYELWTSYILASEPTMLQLRYGYEFSRSAEGNMKRDYSFDSGFGPDDHPYWSPNEYWQHLFTASFEHQLAENILGRGAPSYYTLEYSFGYEIGGYDNHEVKAQIFLEMSRHLLLNSSFEIIRGANVEETSILCSVIYRW</sequence>
<dbReference type="Gene3D" id="1.25.40.10">
    <property type="entry name" value="Tetratricopeptide repeat domain"/>
    <property type="match status" value="4"/>
</dbReference>
<protein>
    <submittedName>
        <fullName evidence="1">Tetratricopeptide repeat protein</fullName>
    </submittedName>
</protein>
<dbReference type="Proteomes" id="UP000717534">
    <property type="component" value="Unassembled WGS sequence"/>
</dbReference>
<gene>
    <name evidence="1" type="ORF">JYU06_00345</name>
</gene>
<evidence type="ECO:0000313" key="1">
    <source>
        <dbReference type="EMBL" id="MBN4067962.1"/>
    </source>
</evidence>
<dbReference type="InterPro" id="IPR019734">
    <property type="entry name" value="TPR_rpt"/>
</dbReference>
<name>A0ABS3ATN0_9BACT</name>
<proteinExistence type="predicted"/>
<reference evidence="1 2" key="1">
    <citation type="submission" date="2021-02" db="EMBL/GenBank/DDBJ databases">
        <title>Activity-based single-cell genomes from oceanic crustal fluid captures similar information to metagenomic and metatranscriptomic surveys with orders of magnitude less sampling.</title>
        <authorList>
            <person name="D'Angelo T.S."/>
            <person name="Orcutt B.N."/>
        </authorList>
    </citation>
    <scope>NUCLEOTIDE SEQUENCE [LARGE SCALE GENOMIC DNA]</scope>
    <source>
        <strain evidence="1">AH-315-G02</strain>
    </source>
</reference>
<dbReference type="Pfam" id="PF13432">
    <property type="entry name" value="TPR_16"/>
    <property type="match status" value="1"/>
</dbReference>
<dbReference type="PANTHER" id="PTHR12558">
    <property type="entry name" value="CELL DIVISION CYCLE 16,23,27"/>
    <property type="match status" value="1"/>
</dbReference>
<accession>A0ABS3ATN0</accession>
<comment type="caution">
    <text evidence="1">The sequence shown here is derived from an EMBL/GenBank/DDBJ whole genome shotgun (WGS) entry which is preliminary data.</text>
</comment>
<evidence type="ECO:0000313" key="2">
    <source>
        <dbReference type="Proteomes" id="UP000717534"/>
    </source>
</evidence>
<organism evidence="1 2">
    <name type="scientific">Desulfotalea psychrophila</name>
    <dbReference type="NCBI Taxonomy" id="84980"/>
    <lineage>
        <taxon>Bacteria</taxon>
        <taxon>Pseudomonadati</taxon>
        <taxon>Thermodesulfobacteriota</taxon>
        <taxon>Desulfobulbia</taxon>
        <taxon>Desulfobulbales</taxon>
        <taxon>Desulfocapsaceae</taxon>
        <taxon>Desulfotalea</taxon>
    </lineage>
</organism>
<dbReference type="EMBL" id="JAFITO010000001">
    <property type="protein sequence ID" value="MBN4067962.1"/>
    <property type="molecule type" value="Genomic_DNA"/>
</dbReference>